<sequence length="47" mass="5385">MRLRIQPPALRPYVVVILATCAPQYTAVVTLDLVYYLDLNLQSVYCQ</sequence>
<dbReference type="AlphaFoldDB" id="A0A8S3BIX8"/>
<keyword evidence="1" id="KW-0812">Transmembrane</keyword>
<reference evidence="2" key="1">
    <citation type="submission" date="2021-02" db="EMBL/GenBank/DDBJ databases">
        <authorList>
            <person name="Nowell W R."/>
        </authorList>
    </citation>
    <scope>NUCLEOTIDE SEQUENCE</scope>
</reference>
<evidence type="ECO:0000313" key="2">
    <source>
        <dbReference type="EMBL" id="CAF4831689.1"/>
    </source>
</evidence>
<protein>
    <submittedName>
        <fullName evidence="2">Uncharacterized protein</fullName>
    </submittedName>
</protein>
<evidence type="ECO:0000256" key="1">
    <source>
        <dbReference type="SAM" id="Phobius"/>
    </source>
</evidence>
<keyword evidence="1" id="KW-1133">Transmembrane helix</keyword>
<proteinExistence type="predicted"/>
<comment type="caution">
    <text evidence="2">The sequence shown here is derived from an EMBL/GenBank/DDBJ whole genome shotgun (WGS) entry which is preliminary data.</text>
</comment>
<gene>
    <name evidence="2" type="ORF">BYL167_LOCUS49452</name>
</gene>
<organism evidence="2 3">
    <name type="scientific">Rotaria magnacalcarata</name>
    <dbReference type="NCBI Taxonomy" id="392030"/>
    <lineage>
        <taxon>Eukaryota</taxon>
        <taxon>Metazoa</taxon>
        <taxon>Spiralia</taxon>
        <taxon>Gnathifera</taxon>
        <taxon>Rotifera</taxon>
        <taxon>Eurotatoria</taxon>
        <taxon>Bdelloidea</taxon>
        <taxon>Philodinida</taxon>
        <taxon>Philodinidae</taxon>
        <taxon>Rotaria</taxon>
    </lineage>
</organism>
<feature type="transmembrane region" description="Helical" evidence="1">
    <location>
        <begin position="12"/>
        <end position="37"/>
    </location>
</feature>
<feature type="non-terminal residue" evidence="2">
    <location>
        <position position="47"/>
    </location>
</feature>
<name>A0A8S3BIX8_9BILA</name>
<keyword evidence="1" id="KW-0472">Membrane</keyword>
<accession>A0A8S3BIX8</accession>
<dbReference type="Proteomes" id="UP000681967">
    <property type="component" value="Unassembled WGS sequence"/>
</dbReference>
<evidence type="ECO:0000313" key="3">
    <source>
        <dbReference type="Proteomes" id="UP000681967"/>
    </source>
</evidence>
<dbReference type="EMBL" id="CAJOBH010147170">
    <property type="protein sequence ID" value="CAF4831689.1"/>
    <property type="molecule type" value="Genomic_DNA"/>
</dbReference>